<dbReference type="InterPro" id="IPR011009">
    <property type="entry name" value="Kinase-like_dom_sf"/>
</dbReference>
<evidence type="ECO:0000313" key="2">
    <source>
        <dbReference type="EMBL" id="KAK3371701.1"/>
    </source>
</evidence>
<dbReference type="AlphaFoldDB" id="A0AAE0K959"/>
<reference evidence="2" key="1">
    <citation type="journal article" date="2023" name="Mol. Phylogenet. Evol.">
        <title>Genome-scale phylogeny and comparative genomics of the fungal order Sordariales.</title>
        <authorList>
            <person name="Hensen N."/>
            <person name="Bonometti L."/>
            <person name="Westerberg I."/>
            <person name="Brannstrom I.O."/>
            <person name="Guillou S."/>
            <person name="Cros-Aarteil S."/>
            <person name="Calhoun S."/>
            <person name="Haridas S."/>
            <person name="Kuo A."/>
            <person name="Mondo S."/>
            <person name="Pangilinan J."/>
            <person name="Riley R."/>
            <person name="LaButti K."/>
            <person name="Andreopoulos B."/>
            <person name="Lipzen A."/>
            <person name="Chen C."/>
            <person name="Yan M."/>
            <person name="Daum C."/>
            <person name="Ng V."/>
            <person name="Clum A."/>
            <person name="Steindorff A."/>
            <person name="Ohm R.A."/>
            <person name="Martin F."/>
            <person name="Silar P."/>
            <person name="Natvig D.O."/>
            <person name="Lalanne C."/>
            <person name="Gautier V."/>
            <person name="Ament-Velasquez S.L."/>
            <person name="Kruys A."/>
            <person name="Hutchinson M.I."/>
            <person name="Powell A.J."/>
            <person name="Barry K."/>
            <person name="Miller A.N."/>
            <person name="Grigoriev I.V."/>
            <person name="Debuchy R."/>
            <person name="Gladieux P."/>
            <person name="Hiltunen Thoren M."/>
            <person name="Johannesson H."/>
        </authorList>
    </citation>
    <scope>NUCLEOTIDE SEQUENCE</scope>
    <source>
        <strain evidence="2">CBS 958.72</strain>
    </source>
</reference>
<evidence type="ECO:0000313" key="3">
    <source>
        <dbReference type="Proteomes" id="UP001287356"/>
    </source>
</evidence>
<feature type="domain" description="Fungal-type protein kinase" evidence="1">
    <location>
        <begin position="99"/>
        <end position="152"/>
    </location>
</feature>
<comment type="caution">
    <text evidence="2">The sequence shown here is derived from an EMBL/GenBank/DDBJ whole genome shotgun (WGS) entry which is preliminary data.</text>
</comment>
<protein>
    <recommendedName>
        <fullName evidence="1">Fungal-type protein kinase domain-containing protein</fullName>
    </recommendedName>
</protein>
<dbReference type="PANTHER" id="PTHR38248:SF2">
    <property type="entry name" value="FUNK1 11"/>
    <property type="match status" value="1"/>
</dbReference>
<gene>
    <name evidence="2" type="ORF">B0T24DRAFT_680728</name>
</gene>
<reference evidence="2" key="2">
    <citation type="submission" date="2023-06" db="EMBL/GenBank/DDBJ databases">
        <authorList>
            <consortium name="Lawrence Berkeley National Laboratory"/>
            <person name="Haridas S."/>
            <person name="Hensen N."/>
            <person name="Bonometti L."/>
            <person name="Westerberg I."/>
            <person name="Brannstrom I.O."/>
            <person name="Guillou S."/>
            <person name="Cros-Aarteil S."/>
            <person name="Calhoun S."/>
            <person name="Kuo A."/>
            <person name="Mondo S."/>
            <person name="Pangilinan J."/>
            <person name="Riley R."/>
            <person name="Labutti K."/>
            <person name="Andreopoulos B."/>
            <person name="Lipzen A."/>
            <person name="Chen C."/>
            <person name="Yanf M."/>
            <person name="Daum C."/>
            <person name="Ng V."/>
            <person name="Clum A."/>
            <person name="Steindorff A."/>
            <person name="Ohm R."/>
            <person name="Martin F."/>
            <person name="Silar P."/>
            <person name="Natvig D."/>
            <person name="Lalanne C."/>
            <person name="Gautier V."/>
            <person name="Ament-Velasquez S.L."/>
            <person name="Kruys A."/>
            <person name="Hutchinson M.I."/>
            <person name="Powell A.J."/>
            <person name="Barry K."/>
            <person name="Miller A.N."/>
            <person name="Grigoriev I.V."/>
            <person name="Debuchy R."/>
            <person name="Gladieux P."/>
            <person name="Thoren M.H."/>
            <person name="Johannesson H."/>
        </authorList>
    </citation>
    <scope>NUCLEOTIDE SEQUENCE</scope>
    <source>
        <strain evidence="2">CBS 958.72</strain>
    </source>
</reference>
<dbReference type="EMBL" id="JAULSN010000005">
    <property type="protein sequence ID" value="KAK3371701.1"/>
    <property type="molecule type" value="Genomic_DNA"/>
</dbReference>
<keyword evidence="3" id="KW-1185">Reference proteome</keyword>
<dbReference type="SUPFAM" id="SSF56112">
    <property type="entry name" value="Protein kinase-like (PK-like)"/>
    <property type="match status" value="1"/>
</dbReference>
<organism evidence="2 3">
    <name type="scientific">Lasiosphaeria ovina</name>
    <dbReference type="NCBI Taxonomy" id="92902"/>
    <lineage>
        <taxon>Eukaryota</taxon>
        <taxon>Fungi</taxon>
        <taxon>Dikarya</taxon>
        <taxon>Ascomycota</taxon>
        <taxon>Pezizomycotina</taxon>
        <taxon>Sordariomycetes</taxon>
        <taxon>Sordariomycetidae</taxon>
        <taxon>Sordariales</taxon>
        <taxon>Lasiosphaeriaceae</taxon>
        <taxon>Lasiosphaeria</taxon>
    </lineage>
</organism>
<dbReference type="Gene3D" id="1.10.510.10">
    <property type="entry name" value="Transferase(Phosphotransferase) domain 1"/>
    <property type="match status" value="1"/>
</dbReference>
<evidence type="ECO:0000259" key="1">
    <source>
        <dbReference type="Pfam" id="PF17667"/>
    </source>
</evidence>
<accession>A0AAE0K959</accession>
<name>A0AAE0K959_9PEZI</name>
<dbReference type="Pfam" id="PF17667">
    <property type="entry name" value="Pkinase_fungal"/>
    <property type="match status" value="2"/>
</dbReference>
<sequence length="338" mass="36252">MASNPDRLTDADDILDEVFNEIGDYIHSPVDRFMVRYFARFDSVLQDTVAGIIARDCYPFSLPRRPSVQDFLAWFSALSLEEQQQQHQADDLIPHGTTAAAAGGDRGILDATEATSRFLQNRILTCLVVSPAGRPLWTFQTALELLRVLRDANIVIADGHTDSVGILIDLDVALDVAGGGPASPPGEVVGTRMFMAVELLLGKGGGRHTHRHDLESFLYVLLWAAIANGSDSLPGGSRLRLWGIEKTWDDSAAHKARDMSADGFPAVLAEIPPRLAALSPLAENLRRVLFPEVVGTGTGTGTGTGADDVDAVYDAVYDAVLGAFDEAVALEAGSGRGW</sequence>
<dbReference type="Proteomes" id="UP001287356">
    <property type="component" value="Unassembled WGS sequence"/>
</dbReference>
<dbReference type="PANTHER" id="PTHR38248">
    <property type="entry name" value="FUNK1 6"/>
    <property type="match status" value="1"/>
</dbReference>
<feature type="domain" description="Fungal-type protein kinase" evidence="1">
    <location>
        <begin position="153"/>
        <end position="224"/>
    </location>
</feature>
<proteinExistence type="predicted"/>
<dbReference type="InterPro" id="IPR040976">
    <property type="entry name" value="Pkinase_fungal"/>
</dbReference>